<dbReference type="Proteomes" id="UP000823872">
    <property type="component" value="Chromosome D3"/>
</dbReference>
<feature type="compositionally biased region" description="Basic and acidic residues" evidence="2">
    <location>
        <begin position="9"/>
        <end position="24"/>
    </location>
</feature>
<keyword evidence="1" id="KW-0235">DNA replication</keyword>
<comment type="subcellular location">
    <subcellularLocation>
        <location evidence="1">Nucleus</location>
    </subcellularLocation>
</comment>
<comment type="catalytic activity">
    <reaction evidence="1">
        <text>DNA(n) + a 2'-deoxyribonucleoside 5'-triphosphate = DNA(n+1) + diphosphate</text>
        <dbReference type="Rhea" id="RHEA:22508"/>
        <dbReference type="Rhea" id="RHEA-COMP:17339"/>
        <dbReference type="Rhea" id="RHEA-COMP:17340"/>
        <dbReference type="ChEBI" id="CHEBI:33019"/>
        <dbReference type="ChEBI" id="CHEBI:61560"/>
        <dbReference type="ChEBI" id="CHEBI:173112"/>
        <dbReference type="EC" id="2.7.7.7"/>
    </reaction>
</comment>
<name>A0ABI8A330_FELCA</name>
<feature type="compositionally biased region" description="Polar residues" evidence="2">
    <location>
        <begin position="191"/>
        <end position="200"/>
    </location>
</feature>
<keyword evidence="1" id="KW-0863">Zinc-finger</keyword>
<feature type="region of interest" description="Disordered" evidence="2">
    <location>
        <begin position="1"/>
        <end position="35"/>
    </location>
</feature>
<evidence type="ECO:0000256" key="2">
    <source>
        <dbReference type="SAM" id="MobiDB-lite"/>
    </source>
</evidence>
<dbReference type="EC" id="2.7.7.7" evidence="1"/>
<organism evidence="3 4">
    <name type="scientific">Felis catus</name>
    <name type="common">Cat</name>
    <name type="synonym">Felis silvestris catus</name>
    <dbReference type="NCBI Taxonomy" id="9685"/>
    <lineage>
        <taxon>Eukaryota</taxon>
        <taxon>Metazoa</taxon>
        <taxon>Chordata</taxon>
        <taxon>Craniata</taxon>
        <taxon>Vertebrata</taxon>
        <taxon>Euteleostomi</taxon>
        <taxon>Mammalia</taxon>
        <taxon>Eutheria</taxon>
        <taxon>Laurasiatheria</taxon>
        <taxon>Carnivora</taxon>
        <taxon>Feliformia</taxon>
        <taxon>Felidae</taxon>
        <taxon>Felinae</taxon>
        <taxon>Felis</taxon>
    </lineage>
</organism>
<keyword evidence="1" id="KW-0239">DNA-directed DNA polymerase</keyword>
<keyword evidence="1" id="KW-0862">Zinc</keyword>
<comment type="function">
    <text evidence="1">DNA polymerase II participates in chromosomal DNA replication.</text>
</comment>
<dbReference type="PANTHER" id="PTHR10670">
    <property type="entry name" value="DNA POLYMERASE EPSILON CATALYTIC SUBUNIT A"/>
    <property type="match status" value="1"/>
</dbReference>
<feature type="region of interest" description="Disordered" evidence="2">
    <location>
        <begin position="174"/>
        <end position="217"/>
    </location>
</feature>
<gene>
    <name evidence="3" type="primary">POLE</name>
</gene>
<evidence type="ECO:0000256" key="1">
    <source>
        <dbReference type="RuleBase" id="RU365029"/>
    </source>
</evidence>
<evidence type="ECO:0000313" key="3">
    <source>
        <dbReference type="Ensembl" id="ENSFCTP00005053547.1"/>
    </source>
</evidence>
<dbReference type="Gene3D" id="3.30.342.10">
    <property type="entry name" value="DNA Polymerase, chain B, domain 1"/>
    <property type="match status" value="1"/>
</dbReference>
<dbReference type="PANTHER" id="PTHR10670:SF0">
    <property type="entry name" value="DNA POLYMERASE EPSILON CATALYTIC SUBUNIT A"/>
    <property type="match status" value="1"/>
</dbReference>
<keyword evidence="1" id="KW-0238">DNA-binding</keyword>
<keyword evidence="4" id="KW-1185">Reference proteome</keyword>
<keyword evidence="1" id="KW-0408">Iron</keyword>
<keyword evidence="1" id="KW-0411">Iron-sulfur</keyword>
<keyword evidence="1" id="KW-0479">Metal-binding</keyword>
<keyword evidence="1" id="KW-0548">Nucleotidyltransferase</keyword>
<comment type="cofactor">
    <cofactor evidence="1">
        <name>[4Fe-4S] cluster</name>
        <dbReference type="ChEBI" id="CHEBI:49883"/>
    </cofactor>
</comment>
<comment type="similarity">
    <text evidence="1">Belongs to the DNA polymerase type-B family.</text>
</comment>
<proteinExistence type="inferred from homology"/>
<evidence type="ECO:0000313" key="4">
    <source>
        <dbReference type="Proteomes" id="UP000823872"/>
    </source>
</evidence>
<protein>
    <recommendedName>
        <fullName evidence="1">DNA polymerase epsilon catalytic subunit</fullName>
        <ecNumber evidence="1">2.7.7.7</ecNumber>
    </recommendedName>
</protein>
<dbReference type="SUPFAM" id="SSF53098">
    <property type="entry name" value="Ribonuclease H-like"/>
    <property type="match status" value="1"/>
</dbReference>
<reference evidence="3 4" key="1">
    <citation type="submission" date="2021-02" db="EMBL/GenBank/DDBJ databases">
        <title>Safari Cat Assemblies.</title>
        <authorList>
            <person name="Bredemeyer K.R."/>
            <person name="Murphy W.J."/>
        </authorList>
    </citation>
    <scope>NUCLEOTIDE SEQUENCE [LARGE SCALE GENOMIC DNA]</scope>
</reference>
<sequence>MVLRNSGRRRAEPGADGEASRDDGPSSSVSALKRLERSQWTDKMDLRFGFERLKEPGEKTGWLINMHPTEILDEDKRLVSAVDYYFIQDDGSRFKVALPYKPYFYIATRKGCEREVSSFLSKKFQGKIAKVETVPKEDLDLPNHLVGLKRNYIKLSFNTVEDLVRVRKDISPAVRKSREQGHASDAYTAMLSRQRQSMNAEGSKREGDTEPEAGSSL</sequence>
<reference evidence="3" key="2">
    <citation type="submission" date="2025-08" db="UniProtKB">
        <authorList>
            <consortium name="Ensembl"/>
        </authorList>
    </citation>
    <scope>IDENTIFICATION</scope>
    <source>
        <strain evidence="3">breed Abyssinian</strain>
    </source>
</reference>
<dbReference type="GeneTree" id="ENSGT00390000010194"/>
<keyword evidence="1" id="KW-0808">Transferase</keyword>
<dbReference type="InterPro" id="IPR012337">
    <property type="entry name" value="RNaseH-like_sf"/>
</dbReference>
<keyword evidence="1" id="KW-0539">Nucleus</keyword>
<dbReference type="InterPro" id="IPR029703">
    <property type="entry name" value="POL2"/>
</dbReference>
<dbReference type="Ensembl" id="ENSFCTT00005076303.1">
    <property type="protein sequence ID" value="ENSFCTP00005053547.1"/>
    <property type="gene ID" value="ENSFCTG00005026976.1"/>
</dbReference>
<accession>A0ABI8A330</accession>
<reference evidence="3" key="3">
    <citation type="submission" date="2025-09" db="UniProtKB">
        <authorList>
            <consortium name="Ensembl"/>
        </authorList>
    </citation>
    <scope>IDENTIFICATION</scope>
    <source>
        <strain evidence="3">breed Abyssinian</strain>
    </source>
</reference>
<keyword evidence="1" id="KW-0004">4Fe-4S</keyword>